<comment type="caution">
    <text evidence="9">The sequence shown here is derived from an EMBL/GenBank/DDBJ whole genome shotgun (WGS) entry which is preliminary data.</text>
</comment>
<proteinExistence type="predicted"/>
<dbReference type="SUPFAM" id="SSF48208">
    <property type="entry name" value="Six-hairpin glycosidases"/>
    <property type="match status" value="1"/>
</dbReference>
<dbReference type="eggNOG" id="COG3408">
    <property type="taxonomic scope" value="Bacteria"/>
</dbReference>
<dbReference type="Gene3D" id="1.50.10.10">
    <property type="match status" value="1"/>
</dbReference>
<feature type="domain" description="Bacterial alpha-L-rhamnosidase N-terminal" evidence="6">
    <location>
        <begin position="445"/>
        <end position="619"/>
    </location>
</feature>
<dbReference type="InterPro" id="IPR016007">
    <property type="entry name" value="Alpha_rhamnosid"/>
</dbReference>
<dbReference type="HOGENOM" id="CLU_002926_3_1_9"/>
<evidence type="ECO:0000313" key="10">
    <source>
        <dbReference type="Proteomes" id="UP000003340"/>
    </source>
</evidence>
<evidence type="ECO:0000259" key="6">
    <source>
        <dbReference type="Pfam" id="PF08531"/>
    </source>
</evidence>
<evidence type="ECO:0000256" key="4">
    <source>
        <dbReference type="SAM" id="Phobius"/>
    </source>
</evidence>
<feature type="transmembrane region" description="Helical" evidence="4">
    <location>
        <begin position="1484"/>
        <end position="1502"/>
    </location>
</feature>
<dbReference type="Gene3D" id="2.60.40.10">
    <property type="entry name" value="Immunoglobulins"/>
    <property type="match status" value="1"/>
</dbReference>
<evidence type="ECO:0000256" key="1">
    <source>
        <dbReference type="ARBA" id="ARBA00001445"/>
    </source>
</evidence>
<dbReference type="EMBL" id="ACEC01000066">
    <property type="protein sequence ID" value="EEG30312.1"/>
    <property type="molecule type" value="Genomic_DNA"/>
</dbReference>
<keyword evidence="3" id="KW-0378">Hydrolase</keyword>
<name>C0EDW4_9FIRM</name>
<reference evidence="9 10" key="1">
    <citation type="submission" date="2009-01" db="EMBL/GenBank/DDBJ databases">
        <authorList>
            <person name="Fulton L."/>
            <person name="Clifton S."/>
            <person name="Fulton B."/>
            <person name="Xu J."/>
            <person name="Minx P."/>
            <person name="Pepin K.H."/>
            <person name="Johnson M."/>
            <person name="Bhonagiri V."/>
            <person name="Nash W.E."/>
            <person name="Mardis E.R."/>
            <person name="Wilson R.K."/>
        </authorList>
    </citation>
    <scope>NUCLEOTIDE SEQUENCE [LARGE SCALE GENOMIC DNA]</scope>
    <source>
        <strain evidence="9 10">DSM 5476</strain>
    </source>
</reference>
<dbReference type="Pfam" id="PF17390">
    <property type="entry name" value="Bac_rhamnosid_C"/>
    <property type="match status" value="1"/>
</dbReference>
<evidence type="ECO:0000259" key="8">
    <source>
        <dbReference type="Pfam" id="PF17390"/>
    </source>
</evidence>
<keyword evidence="4" id="KW-1133">Transmembrane helix</keyword>
<dbReference type="Pfam" id="PF05592">
    <property type="entry name" value="Bac_rhamnosid"/>
    <property type="match status" value="1"/>
</dbReference>
<dbReference type="PANTHER" id="PTHR33307">
    <property type="entry name" value="ALPHA-RHAMNOSIDASE (EUROFUNG)"/>
    <property type="match status" value="1"/>
</dbReference>
<keyword evidence="4" id="KW-0472">Membrane</keyword>
<evidence type="ECO:0000259" key="7">
    <source>
        <dbReference type="Pfam" id="PF17389"/>
    </source>
</evidence>
<dbReference type="Pfam" id="PF07554">
    <property type="entry name" value="FIVAR"/>
    <property type="match status" value="2"/>
</dbReference>
<comment type="catalytic activity">
    <reaction evidence="1">
        <text>Hydrolysis of terminal non-reducing alpha-L-rhamnose residues in alpha-L-rhamnosides.</text>
        <dbReference type="EC" id="3.2.1.40"/>
    </reaction>
</comment>
<reference evidence="9 10" key="2">
    <citation type="submission" date="2009-02" db="EMBL/GenBank/DDBJ databases">
        <title>Draft genome sequence of Clostridium methylpentosum (DSM 5476).</title>
        <authorList>
            <person name="Sudarsanam P."/>
            <person name="Ley R."/>
            <person name="Guruge J."/>
            <person name="Turnbaugh P.J."/>
            <person name="Mahowald M."/>
            <person name="Liep D."/>
            <person name="Gordon J."/>
        </authorList>
    </citation>
    <scope>NUCLEOTIDE SEQUENCE [LARGE SCALE GENOMIC DNA]</scope>
    <source>
        <strain evidence="9 10">DSM 5476</strain>
    </source>
</reference>
<keyword evidence="10" id="KW-1185">Reference proteome</keyword>
<dbReference type="Pfam" id="PF08531">
    <property type="entry name" value="Bac_rhamnosid_N"/>
    <property type="match status" value="1"/>
</dbReference>
<accession>C0EDW4</accession>
<dbReference type="Pfam" id="PF17389">
    <property type="entry name" value="Bac_rhamnosid6H"/>
    <property type="match status" value="1"/>
</dbReference>
<dbReference type="NCBIfam" id="TIGR01167">
    <property type="entry name" value="LPXTG_anchor"/>
    <property type="match status" value="1"/>
</dbReference>
<evidence type="ECO:0000256" key="3">
    <source>
        <dbReference type="ARBA" id="ARBA00022801"/>
    </source>
</evidence>
<dbReference type="InterPro" id="IPR008902">
    <property type="entry name" value="Rhamnosid_concanavalin"/>
</dbReference>
<evidence type="ECO:0000259" key="5">
    <source>
        <dbReference type="Pfam" id="PF05592"/>
    </source>
</evidence>
<dbReference type="Proteomes" id="UP000003340">
    <property type="component" value="Unassembled WGS sequence"/>
</dbReference>
<feature type="domain" description="Alpha-L-rhamnosidase six-hairpin glycosidase" evidence="7">
    <location>
        <begin position="763"/>
        <end position="1111"/>
    </location>
</feature>
<dbReference type="InterPro" id="IPR035396">
    <property type="entry name" value="Bac_rhamnosid6H"/>
</dbReference>
<dbReference type="GO" id="GO:0005975">
    <property type="term" value="P:carbohydrate metabolic process"/>
    <property type="evidence" value="ECO:0007669"/>
    <property type="project" value="InterPro"/>
</dbReference>
<dbReference type="InterPro" id="IPR012341">
    <property type="entry name" value="6hp_glycosidase-like_sf"/>
</dbReference>
<protein>
    <recommendedName>
        <fullName evidence="2">alpha-L-rhamnosidase</fullName>
        <ecNumber evidence="2">3.2.1.40</ecNumber>
    </recommendedName>
</protein>
<dbReference type="InterPro" id="IPR013737">
    <property type="entry name" value="Bac_rhamnosid_N"/>
</dbReference>
<dbReference type="GO" id="GO:0030596">
    <property type="term" value="F:alpha-L-rhamnosidase activity"/>
    <property type="evidence" value="ECO:0007669"/>
    <property type="project" value="UniProtKB-EC"/>
</dbReference>
<dbReference type="EC" id="3.2.1.40" evidence="2"/>
<keyword evidence="4" id="KW-0812">Transmembrane</keyword>
<feature type="domain" description="Alpha-L-rhamnosidase C-terminal" evidence="8">
    <location>
        <begin position="1120"/>
        <end position="1191"/>
    </location>
</feature>
<dbReference type="InterPro" id="IPR035398">
    <property type="entry name" value="Bac_rhamnosid_C"/>
</dbReference>
<gene>
    <name evidence="9" type="ORF">CLOSTMETH_02043</name>
</gene>
<dbReference type="Gene3D" id="1.20.1270.90">
    <property type="entry name" value="AF1782-like"/>
    <property type="match status" value="1"/>
</dbReference>
<evidence type="ECO:0000256" key="2">
    <source>
        <dbReference type="ARBA" id="ARBA00012652"/>
    </source>
</evidence>
<dbReference type="Gene3D" id="2.60.120.260">
    <property type="entry name" value="Galactose-binding domain-like"/>
    <property type="match status" value="2"/>
</dbReference>
<organism evidence="9 10">
    <name type="scientific">[Clostridium] methylpentosum DSM 5476</name>
    <dbReference type="NCBI Taxonomy" id="537013"/>
    <lineage>
        <taxon>Bacteria</taxon>
        <taxon>Bacillati</taxon>
        <taxon>Bacillota</taxon>
        <taxon>Clostridia</taxon>
        <taxon>Eubacteriales</taxon>
        <taxon>Oscillospiraceae</taxon>
        <taxon>Oscillospiraceae incertae sedis</taxon>
    </lineage>
</organism>
<feature type="domain" description="Alpha-L-rhamnosidase concanavalin-like" evidence="5">
    <location>
        <begin position="651"/>
        <end position="757"/>
    </location>
</feature>
<sequence>MFLYRKKILRVANRDDAIWKSWYRRKTFCIKERKTMKQRKRILAAAVALSLMVGSISLPNLMAAAAVQQTTSIVNLKTNNLTNPKGIDDTTPSFSWQMDSNLIGQSQEAYQLVVSRASDGKVMWDSERQADSKSTYIEYGSSGSAEPLEKETEYIWQVKVWDASGNIFQSAPAVFSLGLLDTEDWGGAKWIGLDYNQLDLGVKSYSVESDVKLSTEKYTSIIFGAKDQIRYFYMKLQRSGDNITLMPMVEYGQKAPTFGENQTQLIDPANQSNPDESSKVDITSLVSDAQEYFHIKVDVDAEANCLTVLINGQQALSITNPLAYSKEDGVKDGIQLSYGKVGLRQQKSDTFGDSYNYFDNFKVIADGTEKYTYDFENGYTPFNAHVMNEVDEEPTMVVDDHGGKALELQSCIGSYPMIVLQDNFDEGLSAPMVRKTFSTESGKGEIVNATIYSTALGWYNLTINDEEVGSDNTEGNPYYEDKVYDDFKVDASDYRDTTFYQTYDVTDYIQNGDNVIGAQLGNGWYIGGITRSTYGGLDPYFMAKLVITYENGEQEIVTDASWQGCDDGPYLFNDLWDGEVYDQGKEISYSDDTADWQEVDLHEDDVQIMAQIGDPVRIINEITEEPGDYGIQGIKDISDTSKVGQNREDGTYFLYDFQQNMVGRVRATITGEPGTKVIIRHGEMINDAVSVENSTSDNAENTIYTLNLRSAKSMDVVFIGEDGTIDYAPELTFHGFRYAEITADSSITIESIKGEVISSDLETTGNITTNNADINRFFLNALWGQWGNYLSQPTDCPQRDERFGYTGDSVAFIGSGVYNTDTTAFMTRFMQQQKDWQAEDGSLPMSFPGDGSFTNIWSDSAVILPWVTYKQSGDLSILKDYYEVMYNYADGLEGKTVSTGEGMRKTTTGTLGDWLNPMQNASPGYSGVTAKSTTFAQVYTAYVFDCMSKAAEAVGNQEDAERFSTVYKELCENFKANFVITVDGRLQLTDHAMGAYAVALQVINFSDEERSQLSDAMVETIQTEDYHTTTGFASSGWIGTTLSQTGQSETAYKMITETSYPSWLYPVKNGATTIWERWNSYTVESGFHTDPMNSFNHYSLGSIVEWMYRNMAGIEANYNDIGFQNFILQPSIDVNGAIYQVNGSYKSVYGQIESCWESSLNHKTSKYELTSYSAVVPANTTATLYLPVSEEIADTFTSVSGVRFVGMTEHNSETVAQFELKSGAYDFTVKEGTLEVSIADGYITSSNTDKSILNQVIDYAEAQRADESFATVIESVQASFVAALDNAKQVALDTTVDQNTVDKAWIDLMKEIHKLGFVQGDKTSLATLIQTGEIYEASIDNYVDAGKAEFLAALKEARNTYADGDAMEGDVKAASEELLNRMMELRLKADKNLLLQAIAAADEIDTATYTEETVMAFNAAKSEAKGIYENENATQEEVNTATDKLTEAINGLVLKSLEDAETVTVAGDQTLTTKKGNAKTGETTAPIAMVTALLVLAGAAFVHSRKRK</sequence>
<dbReference type="eggNOG" id="COG4692">
    <property type="taxonomic scope" value="Bacteria"/>
</dbReference>
<dbReference type="PANTHER" id="PTHR33307:SF6">
    <property type="entry name" value="ALPHA-RHAMNOSIDASE (EUROFUNG)-RELATED"/>
    <property type="match status" value="1"/>
</dbReference>
<dbReference type="STRING" id="537013.CLOSTMETH_02043"/>
<evidence type="ECO:0000313" key="9">
    <source>
        <dbReference type="EMBL" id="EEG30312.1"/>
    </source>
</evidence>
<dbReference type="InterPro" id="IPR008928">
    <property type="entry name" value="6-hairpin_glycosidase_sf"/>
</dbReference>
<dbReference type="Gene3D" id="2.60.420.10">
    <property type="entry name" value="Maltose phosphorylase, domain 3"/>
    <property type="match status" value="1"/>
</dbReference>
<dbReference type="InterPro" id="IPR013783">
    <property type="entry name" value="Ig-like_fold"/>
</dbReference>
<dbReference type="Pfam" id="PF25788">
    <property type="entry name" value="Ig_Rha78A_N"/>
    <property type="match status" value="1"/>
</dbReference>